<dbReference type="PANTHER" id="PTHR43249:SF1">
    <property type="entry name" value="D-GLUCOSIDE 3-DEHYDROGENASE"/>
    <property type="match status" value="1"/>
</dbReference>
<feature type="domain" description="GFO/IDH/MocA-like oxidoreductase" evidence="2">
    <location>
        <begin position="133"/>
        <end position="247"/>
    </location>
</feature>
<dbReference type="AlphaFoldDB" id="A0A0F3IVF3"/>
<accession>A0A0F3IVF3</accession>
<evidence type="ECO:0000259" key="1">
    <source>
        <dbReference type="Pfam" id="PF01408"/>
    </source>
</evidence>
<evidence type="ECO:0000313" key="3">
    <source>
        <dbReference type="EMBL" id="KJV10607.1"/>
    </source>
</evidence>
<dbReference type="OrthoDB" id="9781031at2"/>
<dbReference type="Gene3D" id="3.40.50.720">
    <property type="entry name" value="NAD(P)-binding Rossmann-like Domain"/>
    <property type="match status" value="1"/>
</dbReference>
<gene>
    <name evidence="3" type="ORF">VZ95_03770</name>
</gene>
<proteinExistence type="predicted"/>
<evidence type="ECO:0000259" key="2">
    <source>
        <dbReference type="Pfam" id="PF22725"/>
    </source>
</evidence>
<feature type="domain" description="Gfo/Idh/MocA-like oxidoreductase N-terminal" evidence="1">
    <location>
        <begin position="7"/>
        <end position="121"/>
    </location>
</feature>
<dbReference type="Gene3D" id="3.30.360.10">
    <property type="entry name" value="Dihydrodipicolinate Reductase, domain 2"/>
    <property type="match status" value="1"/>
</dbReference>
<protein>
    <submittedName>
        <fullName evidence="3">Oxidoreductase</fullName>
    </submittedName>
</protein>
<dbReference type="InterPro" id="IPR052515">
    <property type="entry name" value="Gfo/Idh/MocA_Oxidoreductase"/>
</dbReference>
<evidence type="ECO:0000313" key="4">
    <source>
        <dbReference type="Proteomes" id="UP000033774"/>
    </source>
</evidence>
<comment type="caution">
    <text evidence="3">The sequence shown here is derived from an EMBL/GenBank/DDBJ whole genome shotgun (WGS) entry which is preliminary data.</text>
</comment>
<dbReference type="Pfam" id="PF22725">
    <property type="entry name" value="GFO_IDH_MocA_C3"/>
    <property type="match status" value="1"/>
</dbReference>
<dbReference type="RefSeq" id="WP_045774688.1">
    <property type="nucleotide sequence ID" value="NZ_LAJY01000071.1"/>
</dbReference>
<dbReference type="InterPro" id="IPR000683">
    <property type="entry name" value="Gfo/Idh/MocA-like_OxRdtase_N"/>
</dbReference>
<dbReference type="InterPro" id="IPR036291">
    <property type="entry name" value="NAD(P)-bd_dom_sf"/>
</dbReference>
<sequence length="366" mass="40137">MSKIWTVAVVGCGIGRTHIFEGYSRHPDKFKVLVVCDLSEERRTAVAAEFNIPRHTASFDEVLAMPDVDIIDVCTPPGLHFEQTLAALKAGKHAVCEKPLVGSLAEVDALIQAEKTYGRTILPIFQYRYGNGVQRAKRLIDLGIAGKPYLGTVETSWWRTADYYAVPWRGKWATELGGVLVTHSIHNHDLLMYLMGDAEQVFARIATRVNDIEVEDCASASLRLKSGALASLSATLGSTRQISRLRLCFENITFESGLEPYRPGDDPWQILPANQAVQDQIDAALKGWQHVPTRFEGLFAEYAPGLETGKLPVTLADARRALELVTAIYTSAATDLPVDLPMGADSALYKSWLPTAPVSVAQCEAP</sequence>
<reference evidence="3 4" key="1">
    <citation type="submission" date="2015-03" db="EMBL/GenBank/DDBJ databases">
        <title>Draft genome sequence of Elstera litoralis.</title>
        <authorList>
            <person name="Rahalkar M.C."/>
            <person name="Dhakephalkar P.K."/>
            <person name="Pore S.D."/>
            <person name="Arora P."/>
            <person name="Kapse N.G."/>
            <person name="Pandit P.S."/>
        </authorList>
    </citation>
    <scope>NUCLEOTIDE SEQUENCE [LARGE SCALE GENOMIC DNA]</scope>
    <source>
        <strain evidence="3 4">Dia-1</strain>
    </source>
</reference>
<dbReference type="SUPFAM" id="SSF51735">
    <property type="entry name" value="NAD(P)-binding Rossmann-fold domains"/>
    <property type="match status" value="1"/>
</dbReference>
<dbReference type="InterPro" id="IPR055170">
    <property type="entry name" value="GFO_IDH_MocA-like_dom"/>
</dbReference>
<dbReference type="PATRIC" id="fig|552518.3.peg.4144"/>
<dbReference type="Pfam" id="PF01408">
    <property type="entry name" value="GFO_IDH_MocA"/>
    <property type="match status" value="1"/>
</dbReference>
<organism evidence="3 4">
    <name type="scientific">Elstera litoralis</name>
    <dbReference type="NCBI Taxonomy" id="552518"/>
    <lineage>
        <taxon>Bacteria</taxon>
        <taxon>Pseudomonadati</taxon>
        <taxon>Pseudomonadota</taxon>
        <taxon>Alphaproteobacteria</taxon>
        <taxon>Rhodospirillales</taxon>
        <taxon>Rhodospirillaceae</taxon>
        <taxon>Elstera</taxon>
    </lineage>
</organism>
<dbReference type="Proteomes" id="UP000033774">
    <property type="component" value="Unassembled WGS sequence"/>
</dbReference>
<dbReference type="SUPFAM" id="SSF55347">
    <property type="entry name" value="Glyceraldehyde-3-phosphate dehydrogenase-like, C-terminal domain"/>
    <property type="match status" value="1"/>
</dbReference>
<keyword evidence="4" id="KW-1185">Reference proteome</keyword>
<dbReference type="GO" id="GO:0000166">
    <property type="term" value="F:nucleotide binding"/>
    <property type="evidence" value="ECO:0007669"/>
    <property type="project" value="InterPro"/>
</dbReference>
<name>A0A0F3IVF3_9PROT</name>
<dbReference type="PANTHER" id="PTHR43249">
    <property type="entry name" value="UDP-N-ACETYL-2-AMINO-2-DEOXY-D-GLUCURONATE OXIDASE"/>
    <property type="match status" value="1"/>
</dbReference>
<dbReference type="EMBL" id="LAJY01000071">
    <property type="protein sequence ID" value="KJV10607.1"/>
    <property type="molecule type" value="Genomic_DNA"/>
</dbReference>